<evidence type="ECO:0000313" key="2">
    <source>
        <dbReference type="Proteomes" id="UP000276133"/>
    </source>
</evidence>
<keyword evidence="2" id="KW-1185">Reference proteome</keyword>
<comment type="caution">
    <text evidence="1">The sequence shown here is derived from an EMBL/GenBank/DDBJ whole genome shotgun (WGS) entry which is preliminary data.</text>
</comment>
<dbReference type="EMBL" id="REGN01006609">
    <property type="protein sequence ID" value="RNA08857.1"/>
    <property type="molecule type" value="Genomic_DNA"/>
</dbReference>
<dbReference type="AlphaFoldDB" id="A0A3M7QBM0"/>
<dbReference type="Proteomes" id="UP000276133">
    <property type="component" value="Unassembled WGS sequence"/>
</dbReference>
<proteinExistence type="predicted"/>
<name>A0A3M7QBM0_BRAPC</name>
<evidence type="ECO:0000313" key="1">
    <source>
        <dbReference type="EMBL" id="RNA08857.1"/>
    </source>
</evidence>
<protein>
    <submittedName>
        <fullName evidence="1">Uncharacterized protein</fullName>
    </submittedName>
</protein>
<gene>
    <name evidence="1" type="ORF">BpHYR1_049597</name>
</gene>
<reference evidence="1 2" key="1">
    <citation type="journal article" date="2018" name="Sci. Rep.">
        <title>Genomic signatures of local adaptation to the degree of environmental predictability in rotifers.</title>
        <authorList>
            <person name="Franch-Gras L."/>
            <person name="Hahn C."/>
            <person name="Garcia-Roger E.M."/>
            <person name="Carmona M.J."/>
            <person name="Serra M."/>
            <person name="Gomez A."/>
        </authorList>
    </citation>
    <scope>NUCLEOTIDE SEQUENCE [LARGE SCALE GENOMIC DNA]</scope>
    <source>
        <strain evidence="1">HYR1</strain>
    </source>
</reference>
<organism evidence="1 2">
    <name type="scientific">Brachionus plicatilis</name>
    <name type="common">Marine rotifer</name>
    <name type="synonym">Brachionus muelleri</name>
    <dbReference type="NCBI Taxonomy" id="10195"/>
    <lineage>
        <taxon>Eukaryota</taxon>
        <taxon>Metazoa</taxon>
        <taxon>Spiralia</taxon>
        <taxon>Gnathifera</taxon>
        <taxon>Rotifera</taxon>
        <taxon>Eurotatoria</taxon>
        <taxon>Monogononta</taxon>
        <taxon>Pseudotrocha</taxon>
        <taxon>Ploima</taxon>
        <taxon>Brachionidae</taxon>
        <taxon>Brachionus</taxon>
    </lineage>
</organism>
<accession>A0A3M7QBM0</accession>
<sequence>MSHFSQGLVHGRFLGLVYDGLLVLDFDEVGQVSFFELERDGSAADLFGLGNEHKLSLQLVNPTLYIPTQSAFSTLTSSFRSRMNHYNLKECMQDLLRARGGGRHIK</sequence>